<feature type="compositionally biased region" description="Basic and acidic residues" evidence="2">
    <location>
        <begin position="292"/>
        <end position="305"/>
    </location>
</feature>
<sequence>MDIHLDTSWCPVCDHLILPKQYSVPVSLPLPQVFASQLVPAMLATMVRQSQTTRGKNSTIKVRTGGCGRVCPGGRLRTNTGNKNKSPLHQEQQQIQQIQQQLTEAQAAVATAAAAAGPMHMRTVIDQEQTPLYCSDKCRQADLDMSWPVPRAVLNVEFCSHLRYPNLCAHPSKFNPARISPPPASHTARLNESVEGLLLVPDILLHRTPAPAAAVSRSVPSAGITAGSMAQNMRRSGSEASVSRKNERRSHKRSMSKLGAMREGDEEVWHRTEEVSKDSRSTVTSSNGKTNSKQEKVSRKADKARSTMSEKNTQDQVGLKTEACNWSPDKGPMYNIVPPLPIKQTRYEEIFVPDELPAPASTSAPTSSSDAITGKYITISKLHTYDIELGHHALREIGKRHGMHENVPGWWVEHEWEVTVIPEPKRLFFFGNEPGRP</sequence>
<proteinExistence type="predicted"/>
<keyword evidence="4" id="KW-1185">Reference proteome</keyword>
<gene>
    <name evidence="3" type="ORF">EW145_g7624</name>
</gene>
<reference evidence="3 4" key="1">
    <citation type="submission" date="2019-02" db="EMBL/GenBank/DDBJ databases">
        <title>Genome sequencing of the rare red list fungi Phellinidium pouzarii.</title>
        <authorList>
            <person name="Buettner E."/>
            <person name="Kellner H."/>
        </authorList>
    </citation>
    <scope>NUCLEOTIDE SEQUENCE [LARGE SCALE GENOMIC DNA]</scope>
    <source>
        <strain evidence="3 4">DSM 108285</strain>
    </source>
</reference>
<organism evidence="3 4">
    <name type="scientific">Phellinidium pouzarii</name>
    <dbReference type="NCBI Taxonomy" id="167371"/>
    <lineage>
        <taxon>Eukaryota</taxon>
        <taxon>Fungi</taxon>
        <taxon>Dikarya</taxon>
        <taxon>Basidiomycota</taxon>
        <taxon>Agaricomycotina</taxon>
        <taxon>Agaricomycetes</taxon>
        <taxon>Hymenochaetales</taxon>
        <taxon>Hymenochaetaceae</taxon>
        <taxon>Phellinidium</taxon>
    </lineage>
</organism>
<dbReference type="AlphaFoldDB" id="A0A4S4KGP3"/>
<name>A0A4S4KGP3_9AGAM</name>
<dbReference type="EMBL" id="SGPK01000805">
    <property type="protein sequence ID" value="THG97405.1"/>
    <property type="molecule type" value="Genomic_DNA"/>
</dbReference>
<feature type="region of interest" description="Disordered" evidence="2">
    <location>
        <begin position="225"/>
        <end position="317"/>
    </location>
</feature>
<dbReference type="Proteomes" id="UP000308199">
    <property type="component" value="Unassembled WGS sequence"/>
</dbReference>
<evidence type="ECO:0000313" key="3">
    <source>
        <dbReference type="EMBL" id="THG97405.1"/>
    </source>
</evidence>
<evidence type="ECO:0000256" key="2">
    <source>
        <dbReference type="SAM" id="MobiDB-lite"/>
    </source>
</evidence>
<dbReference type="OrthoDB" id="3365472at2759"/>
<evidence type="ECO:0000313" key="4">
    <source>
        <dbReference type="Proteomes" id="UP000308199"/>
    </source>
</evidence>
<feature type="compositionally biased region" description="Basic and acidic residues" evidence="2">
    <location>
        <begin position="260"/>
        <end position="280"/>
    </location>
</feature>
<feature type="compositionally biased region" description="Basic residues" evidence="2">
    <location>
        <begin position="246"/>
        <end position="255"/>
    </location>
</feature>
<comment type="caution">
    <text evidence="3">The sequence shown here is derived from an EMBL/GenBank/DDBJ whole genome shotgun (WGS) entry which is preliminary data.</text>
</comment>
<feature type="compositionally biased region" description="Polar residues" evidence="2">
    <location>
        <begin position="281"/>
        <end position="291"/>
    </location>
</feature>
<accession>A0A4S4KGP3</accession>
<feature type="compositionally biased region" description="Polar residues" evidence="2">
    <location>
        <begin position="306"/>
        <end position="316"/>
    </location>
</feature>
<protein>
    <submittedName>
        <fullName evidence="3">Uncharacterized protein</fullName>
    </submittedName>
</protein>
<evidence type="ECO:0000256" key="1">
    <source>
        <dbReference type="SAM" id="Coils"/>
    </source>
</evidence>
<feature type="compositionally biased region" description="Polar residues" evidence="2">
    <location>
        <begin position="228"/>
        <end position="243"/>
    </location>
</feature>
<feature type="coiled-coil region" evidence="1">
    <location>
        <begin position="88"/>
        <end position="115"/>
    </location>
</feature>
<keyword evidence="1" id="KW-0175">Coiled coil</keyword>